<feature type="domain" description="Kinesin motor" evidence="7">
    <location>
        <begin position="8"/>
        <end position="345"/>
    </location>
</feature>
<feature type="region of interest" description="Disordered" evidence="6">
    <location>
        <begin position="439"/>
        <end position="475"/>
    </location>
</feature>
<keyword evidence="3 5" id="KW-0067">ATP-binding</keyword>
<dbReference type="Proteomes" id="UP001148018">
    <property type="component" value="Unassembled WGS sequence"/>
</dbReference>
<dbReference type="PROSITE" id="PS50067">
    <property type="entry name" value="KINESIN_MOTOR_2"/>
    <property type="match status" value="1"/>
</dbReference>
<evidence type="ECO:0000313" key="9">
    <source>
        <dbReference type="Proteomes" id="UP001148018"/>
    </source>
</evidence>
<gene>
    <name evidence="8" type="ORF">NHX12_005779</name>
</gene>
<organism evidence="8 9">
    <name type="scientific">Muraenolepis orangiensis</name>
    <name type="common">Patagonian moray cod</name>
    <dbReference type="NCBI Taxonomy" id="630683"/>
    <lineage>
        <taxon>Eukaryota</taxon>
        <taxon>Metazoa</taxon>
        <taxon>Chordata</taxon>
        <taxon>Craniata</taxon>
        <taxon>Vertebrata</taxon>
        <taxon>Euteleostomi</taxon>
        <taxon>Actinopterygii</taxon>
        <taxon>Neopterygii</taxon>
        <taxon>Teleostei</taxon>
        <taxon>Neoteleostei</taxon>
        <taxon>Acanthomorphata</taxon>
        <taxon>Zeiogadaria</taxon>
        <taxon>Gadariae</taxon>
        <taxon>Gadiformes</taxon>
        <taxon>Muraenolepidoidei</taxon>
        <taxon>Muraenolepididae</taxon>
        <taxon>Muraenolepis</taxon>
    </lineage>
</organism>
<dbReference type="PANTHER" id="PTHR47968">
    <property type="entry name" value="CENTROMERE PROTEIN E"/>
    <property type="match status" value="1"/>
</dbReference>
<dbReference type="InterPro" id="IPR036961">
    <property type="entry name" value="Kinesin_motor_dom_sf"/>
</dbReference>
<dbReference type="InterPro" id="IPR001752">
    <property type="entry name" value="Kinesin_motor_dom"/>
</dbReference>
<protein>
    <recommendedName>
        <fullName evidence="7">Kinesin motor domain-containing protein</fullName>
    </recommendedName>
</protein>
<evidence type="ECO:0000259" key="7">
    <source>
        <dbReference type="PROSITE" id="PS50067"/>
    </source>
</evidence>
<name>A0A9Q0DRZ6_9TELE</name>
<dbReference type="GO" id="GO:0007018">
    <property type="term" value="P:microtubule-based movement"/>
    <property type="evidence" value="ECO:0007669"/>
    <property type="project" value="InterPro"/>
</dbReference>
<dbReference type="SMART" id="SM00129">
    <property type="entry name" value="KISc"/>
    <property type="match status" value="1"/>
</dbReference>
<dbReference type="Gene3D" id="3.40.850.10">
    <property type="entry name" value="Kinesin motor domain"/>
    <property type="match status" value="1"/>
</dbReference>
<dbReference type="InterPro" id="IPR027417">
    <property type="entry name" value="P-loop_NTPase"/>
</dbReference>
<dbReference type="PANTHER" id="PTHR47968:SF73">
    <property type="entry name" value="KINESIN-LIKE PROTEIN"/>
    <property type="match status" value="1"/>
</dbReference>
<evidence type="ECO:0000256" key="3">
    <source>
        <dbReference type="ARBA" id="ARBA00022840"/>
    </source>
</evidence>
<dbReference type="EMBL" id="JANIIK010000112">
    <property type="protein sequence ID" value="KAJ3593444.1"/>
    <property type="molecule type" value="Genomic_DNA"/>
</dbReference>
<sequence>MPTDVCNHVKVVVRVRPFNKNEKALDTRKVVHVVDHHMLTFDPKENQELSFGAHKVQTRGLRRANKDLKFVFDNVFGEDSTQVEVFENTTKAVLEGFMSGFNCTVFAYGATGAGKTHTMMGSAEDPGVMYRTMREMFTLMDQVKEEKDFDIAFSYLEVYNEQIRDLMANVGPLAVREDDSQKVVVQGLSLHRPTCADDIVKALDYGNRNRTQHPTEMNATSSRSHAVFQIYLKQKDKTASPNPYIWEAKMSLIDLAGLESNAVADQAKGPGKCQQESATINRSLLTLWAVLNGLADRRDSKLTRLLKDSLGGNCRTVMIANVSPSSRMYDDTHNTLKYADRAKQIKSSLKSNVLNLNSHVSQYAVICEKQQAEIVKLKQKLSEYEGRETRILGPGNSVVSSQKQDVFTRVSESLQTIFSERAHIRTEQLDLELQLKENELRQRHSERPTSRPRPSMPSSRRRRPPNDMKLLGQNATPPEVLEKDLHCHKLELQIKDLKQHIEQMIQLAALQDLENIHVHKMVNLSLPAHSDPRATLSAAGLADQADDPQHQELAHLCCGRGP</sequence>
<dbReference type="SUPFAM" id="SSF52540">
    <property type="entry name" value="P-loop containing nucleoside triphosphate hydrolases"/>
    <property type="match status" value="1"/>
</dbReference>
<dbReference type="InterPro" id="IPR027640">
    <property type="entry name" value="Kinesin-like_fam"/>
</dbReference>
<evidence type="ECO:0000256" key="5">
    <source>
        <dbReference type="PROSITE-ProRule" id="PRU00283"/>
    </source>
</evidence>
<evidence type="ECO:0000313" key="8">
    <source>
        <dbReference type="EMBL" id="KAJ3593444.1"/>
    </source>
</evidence>
<feature type="compositionally biased region" description="Basic and acidic residues" evidence="6">
    <location>
        <begin position="439"/>
        <end position="449"/>
    </location>
</feature>
<evidence type="ECO:0000256" key="2">
    <source>
        <dbReference type="ARBA" id="ARBA00022741"/>
    </source>
</evidence>
<keyword evidence="5" id="KW-0505">Motor protein</keyword>
<dbReference type="CDD" id="cd01370">
    <property type="entry name" value="KISc_KIP3_like"/>
    <property type="match status" value="1"/>
</dbReference>
<keyword evidence="2 5" id="KW-0547">Nucleotide-binding</keyword>
<evidence type="ECO:0000256" key="1">
    <source>
        <dbReference type="ARBA" id="ARBA00004245"/>
    </source>
</evidence>
<dbReference type="GO" id="GO:0008017">
    <property type="term" value="F:microtubule binding"/>
    <property type="evidence" value="ECO:0007669"/>
    <property type="project" value="InterPro"/>
</dbReference>
<keyword evidence="4" id="KW-0963">Cytoplasm</keyword>
<reference evidence="8" key="1">
    <citation type="submission" date="2022-07" db="EMBL/GenBank/DDBJ databases">
        <title>Chromosome-level genome of Muraenolepis orangiensis.</title>
        <authorList>
            <person name="Kim J."/>
        </authorList>
    </citation>
    <scope>NUCLEOTIDE SEQUENCE</scope>
    <source>
        <strain evidence="8">KU_S4_2022</strain>
        <tissue evidence="8">Muscle</tissue>
    </source>
</reference>
<evidence type="ECO:0000256" key="4">
    <source>
        <dbReference type="ARBA" id="ARBA00023212"/>
    </source>
</evidence>
<dbReference type="GO" id="GO:0005524">
    <property type="term" value="F:ATP binding"/>
    <property type="evidence" value="ECO:0007669"/>
    <property type="project" value="UniProtKB-UniRule"/>
</dbReference>
<dbReference type="AlphaFoldDB" id="A0A9Q0DRZ6"/>
<dbReference type="GO" id="GO:0005856">
    <property type="term" value="C:cytoskeleton"/>
    <property type="evidence" value="ECO:0007669"/>
    <property type="project" value="UniProtKB-SubCell"/>
</dbReference>
<accession>A0A9Q0DRZ6</accession>
<keyword evidence="9" id="KW-1185">Reference proteome</keyword>
<dbReference type="OrthoDB" id="3176171at2759"/>
<keyword evidence="4" id="KW-0206">Cytoskeleton</keyword>
<comment type="subcellular location">
    <subcellularLocation>
        <location evidence="1">Cytoplasm</location>
        <location evidence="1">Cytoskeleton</location>
    </subcellularLocation>
</comment>
<dbReference type="PRINTS" id="PR00380">
    <property type="entry name" value="KINESINHEAVY"/>
</dbReference>
<comment type="similarity">
    <text evidence="5">Belongs to the TRAFAC class myosin-kinesin ATPase superfamily. Kinesin family.</text>
</comment>
<proteinExistence type="inferred from homology"/>
<dbReference type="GO" id="GO:0003777">
    <property type="term" value="F:microtubule motor activity"/>
    <property type="evidence" value="ECO:0007669"/>
    <property type="project" value="InterPro"/>
</dbReference>
<evidence type="ECO:0000256" key="6">
    <source>
        <dbReference type="SAM" id="MobiDB-lite"/>
    </source>
</evidence>
<feature type="binding site" evidence="5">
    <location>
        <begin position="109"/>
        <end position="116"/>
    </location>
    <ligand>
        <name>ATP</name>
        <dbReference type="ChEBI" id="CHEBI:30616"/>
    </ligand>
</feature>
<comment type="caution">
    <text evidence="8">The sequence shown here is derived from an EMBL/GenBank/DDBJ whole genome shotgun (WGS) entry which is preliminary data.</text>
</comment>
<dbReference type="Pfam" id="PF00225">
    <property type="entry name" value="Kinesin"/>
    <property type="match status" value="1"/>
</dbReference>